<feature type="region of interest" description="Disordered" evidence="1">
    <location>
        <begin position="59"/>
        <end position="90"/>
    </location>
</feature>
<evidence type="ECO:0000313" key="3">
    <source>
        <dbReference type="EMBL" id="OSS46600.1"/>
    </source>
</evidence>
<name>A0A1Y2LS30_EPING</name>
<keyword evidence="4" id="KW-1185">Reference proteome</keyword>
<gene>
    <name evidence="3" type="ORF">B5807_08370</name>
</gene>
<feature type="signal peptide" evidence="2">
    <location>
        <begin position="1"/>
        <end position="20"/>
    </location>
</feature>
<dbReference type="OMA" id="RMTKMAK"/>
<reference evidence="3 4" key="1">
    <citation type="journal article" date="2017" name="Genome Announc.">
        <title>Genome sequence of the saprophytic ascomycete Epicoccum nigrum ICMP 19927 strain isolated from New Zealand.</title>
        <authorList>
            <person name="Fokin M."/>
            <person name="Fleetwood D."/>
            <person name="Weir B.S."/>
            <person name="Villas-Boas S.G."/>
        </authorList>
    </citation>
    <scope>NUCLEOTIDE SEQUENCE [LARGE SCALE GENOMIC DNA]</scope>
    <source>
        <strain evidence="3 4">ICMP 19927</strain>
    </source>
</reference>
<evidence type="ECO:0000256" key="2">
    <source>
        <dbReference type="SAM" id="SignalP"/>
    </source>
</evidence>
<feature type="region of interest" description="Disordered" evidence="1">
    <location>
        <begin position="131"/>
        <end position="153"/>
    </location>
</feature>
<organism evidence="3 4">
    <name type="scientific">Epicoccum nigrum</name>
    <name type="common">Soil fungus</name>
    <name type="synonym">Epicoccum purpurascens</name>
    <dbReference type="NCBI Taxonomy" id="105696"/>
    <lineage>
        <taxon>Eukaryota</taxon>
        <taxon>Fungi</taxon>
        <taxon>Dikarya</taxon>
        <taxon>Ascomycota</taxon>
        <taxon>Pezizomycotina</taxon>
        <taxon>Dothideomycetes</taxon>
        <taxon>Pleosporomycetidae</taxon>
        <taxon>Pleosporales</taxon>
        <taxon>Pleosporineae</taxon>
        <taxon>Didymellaceae</taxon>
        <taxon>Epicoccum</taxon>
    </lineage>
</organism>
<sequence>MPSASKIILALAMFAMATNALPTPQLAGEGALFDSLFTDTDNGVGHGVENAEDNTAALVSGIKGSTGSTGSTGGSTPPPPPPPPPHRRQLDKIANGFQTLSNAVGTGSSTTGATNAMDNLDGTLTSGAANAGASIGGTEDSTLEGAGNAVPRL</sequence>
<dbReference type="EMBL" id="KZ107851">
    <property type="protein sequence ID" value="OSS46600.1"/>
    <property type="molecule type" value="Genomic_DNA"/>
</dbReference>
<accession>A0A1Y2LS30</accession>
<proteinExistence type="predicted"/>
<evidence type="ECO:0000313" key="4">
    <source>
        <dbReference type="Proteomes" id="UP000193240"/>
    </source>
</evidence>
<protein>
    <submittedName>
        <fullName evidence="3">Uncharacterized protein</fullName>
    </submittedName>
</protein>
<evidence type="ECO:0000256" key="1">
    <source>
        <dbReference type="SAM" id="MobiDB-lite"/>
    </source>
</evidence>
<dbReference type="InParanoid" id="A0A1Y2LS30"/>
<keyword evidence="2" id="KW-0732">Signal</keyword>
<feature type="chain" id="PRO_5012847522" evidence="2">
    <location>
        <begin position="21"/>
        <end position="153"/>
    </location>
</feature>
<dbReference type="Proteomes" id="UP000193240">
    <property type="component" value="Unassembled WGS sequence"/>
</dbReference>
<dbReference type="AlphaFoldDB" id="A0A1Y2LS30"/>